<evidence type="ECO:0000313" key="6">
    <source>
        <dbReference type="EMBL" id="RJF94195.1"/>
    </source>
</evidence>
<gene>
    <name evidence="6" type="ORF">D3876_02880</name>
</gene>
<keyword evidence="7" id="KW-1185">Reference proteome</keyword>
<dbReference type="SUPFAM" id="SSF48452">
    <property type="entry name" value="TPR-like"/>
    <property type="match status" value="1"/>
</dbReference>
<dbReference type="InterPro" id="IPR017937">
    <property type="entry name" value="Thioredoxin_CS"/>
</dbReference>
<dbReference type="EMBL" id="QYUM01000002">
    <property type="protein sequence ID" value="RJF94195.1"/>
    <property type="molecule type" value="Genomic_DNA"/>
</dbReference>
<evidence type="ECO:0000313" key="7">
    <source>
        <dbReference type="Proteomes" id="UP000286100"/>
    </source>
</evidence>
<dbReference type="OrthoDB" id="9790390at2"/>
<dbReference type="GO" id="GO:0005829">
    <property type="term" value="C:cytosol"/>
    <property type="evidence" value="ECO:0007669"/>
    <property type="project" value="TreeGrafter"/>
</dbReference>
<name>A0A418WSK3_9SPHN</name>
<evidence type="ECO:0000256" key="1">
    <source>
        <dbReference type="ARBA" id="ARBA00022448"/>
    </source>
</evidence>
<dbReference type="InterPro" id="IPR036249">
    <property type="entry name" value="Thioredoxin-like_sf"/>
</dbReference>
<dbReference type="Proteomes" id="UP000286100">
    <property type="component" value="Unassembled WGS sequence"/>
</dbReference>
<dbReference type="SUPFAM" id="SSF52833">
    <property type="entry name" value="Thioredoxin-like"/>
    <property type="match status" value="1"/>
</dbReference>
<dbReference type="PROSITE" id="PS51352">
    <property type="entry name" value="THIOREDOXIN_2"/>
    <property type="match status" value="1"/>
</dbReference>
<keyword evidence="2" id="KW-0249">Electron transport</keyword>
<dbReference type="GO" id="GO:0006950">
    <property type="term" value="P:response to stress"/>
    <property type="evidence" value="ECO:0007669"/>
    <property type="project" value="UniProtKB-ARBA"/>
</dbReference>
<keyword evidence="3" id="KW-1015">Disulfide bond</keyword>
<dbReference type="PROSITE" id="PS00194">
    <property type="entry name" value="THIOREDOXIN_1"/>
    <property type="match status" value="1"/>
</dbReference>
<dbReference type="Pfam" id="PF14561">
    <property type="entry name" value="TPR_20"/>
    <property type="match status" value="1"/>
</dbReference>
<keyword evidence="1" id="KW-0813">Transport</keyword>
<dbReference type="Gene3D" id="3.40.30.10">
    <property type="entry name" value="Glutaredoxin"/>
    <property type="match status" value="1"/>
</dbReference>
<evidence type="ECO:0000256" key="4">
    <source>
        <dbReference type="ARBA" id="ARBA00023284"/>
    </source>
</evidence>
<reference evidence="6 7" key="1">
    <citation type="submission" date="2018-09" db="EMBL/GenBank/DDBJ databases">
        <authorList>
            <person name="Zhu H."/>
        </authorList>
    </citation>
    <scope>NUCLEOTIDE SEQUENCE [LARGE SCALE GENOMIC DNA]</scope>
    <source>
        <strain evidence="6 7">K2R01-6</strain>
    </source>
</reference>
<dbReference type="PANTHER" id="PTHR45663:SF11">
    <property type="entry name" value="GEO12009P1"/>
    <property type="match status" value="1"/>
</dbReference>
<evidence type="ECO:0000256" key="3">
    <source>
        <dbReference type="ARBA" id="ARBA00023157"/>
    </source>
</evidence>
<evidence type="ECO:0000259" key="5">
    <source>
        <dbReference type="PROSITE" id="PS51352"/>
    </source>
</evidence>
<organism evidence="6 7">
    <name type="scientific">Sphingomonas cavernae</name>
    <dbReference type="NCBI Taxonomy" id="2320861"/>
    <lineage>
        <taxon>Bacteria</taxon>
        <taxon>Pseudomonadati</taxon>
        <taxon>Pseudomonadota</taxon>
        <taxon>Alphaproteobacteria</taxon>
        <taxon>Sphingomonadales</taxon>
        <taxon>Sphingomonadaceae</taxon>
        <taxon>Sphingomonas</taxon>
    </lineage>
</organism>
<dbReference type="RefSeq" id="WP_119760949.1">
    <property type="nucleotide sequence ID" value="NZ_QYUM01000002.1"/>
</dbReference>
<dbReference type="InterPro" id="IPR011990">
    <property type="entry name" value="TPR-like_helical_dom_sf"/>
</dbReference>
<dbReference type="Pfam" id="PF14559">
    <property type="entry name" value="TPR_19"/>
    <property type="match status" value="1"/>
</dbReference>
<feature type="domain" description="Thioredoxin" evidence="5">
    <location>
        <begin position="2"/>
        <end position="116"/>
    </location>
</feature>
<sequence length="303" mass="32917">MASLGLGAEEREALEAFKRDVVEPSMTQLVILDFWAEWCGPCKQLAPVLEKVAESYAAKGVKLVKIDVEANKAIAAQFRIQSIPTVYAVFQGQIVADLTSARTEAQFSQMLDQILRQLPVQSAEADLKQEIAPLLAMGEEVLAGGDAERALAIFGQIVEMAPEEPAALSGQLRAAIEAGHVDAAETMLAELPEELKKDPAIQRAQSALALKKEAAPVDDLQGLRARVDSNPDDHEARYELAGGLMAAGDREGAADALLEIVRRERDWNDNAARGRLLKLMEVVGLEDPWVSALRRRLSAILFT</sequence>
<dbReference type="GO" id="GO:0045454">
    <property type="term" value="P:cell redox homeostasis"/>
    <property type="evidence" value="ECO:0007669"/>
    <property type="project" value="TreeGrafter"/>
</dbReference>
<dbReference type="AlphaFoldDB" id="A0A418WSK3"/>
<accession>A0A418WSK3</accession>
<evidence type="ECO:0000256" key="2">
    <source>
        <dbReference type="ARBA" id="ARBA00022982"/>
    </source>
</evidence>
<dbReference type="Pfam" id="PF00085">
    <property type="entry name" value="Thioredoxin"/>
    <property type="match status" value="1"/>
</dbReference>
<dbReference type="InterPro" id="IPR013766">
    <property type="entry name" value="Thioredoxin_domain"/>
</dbReference>
<protein>
    <submittedName>
        <fullName evidence="6">Co-chaperone YbbN</fullName>
    </submittedName>
</protein>
<proteinExistence type="predicted"/>
<comment type="caution">
    <text evidence="6">The sequence shown here is derived from an EMBL/GenBank/DDBJ whole genome shotgun (WGS) entry which is preliminary data.</text>
</comment>
<dbReference type="CDD" id="cd02956">
    <property type="entry name" value="ybbN"/>
    <property type="match status" value="1"/>
</dbReference>
<dbReference type="PANTHER" id="PTHR45663">
    <property type="entry name" value="GEO12009P1"/>
    <property type="match status" value="1"/>
</dbReference>
<dbReference type="Gene3D" id="1.25.40.10">
    <property type="entry name" value="Tetratricopeptide repeat domain"/>
    <property type="match status" value="2"/>
</dbReference>
<dbReference type="GO" id="GO:0015035">
    <property type="term" value="F:protein-disulfide reductase activity"/>
    <property type="evidence" value="ECO:0007669"/>
    <property type="project" value="TreeGrafter"/>
</dbReference>
<keyword evidence="4" id="KW-0676">Redox-active center</keyword>